<name>S0LDC4_9ENTE</name>
<dbReference type="AlphaFoldDB" id="S0LDC4"/>
<dbReference type="PROSITE" id="PS00211">
    <property type="entry name" value="ABC_TRANSPORTER_1"/>
    <property type="match status" value="1"/>
</dbReference>
<keyword evidence="8" id="KW-1185">Reference proteome</keyword>
<dbReference type="InterPro" id="IPR017871">
    <property type="entry name" value="ABC_transporter-like_CS"/>
</dbReference>
<evidence type="ECO:0000256" key="5">
    <source>
        <dbReference type="ARBA" id="ARBA00066388"/>
    </source>
</evidence>
<dbReference type="SMART" id="SM00382">
    <property type="entry name" value="AAA"/>
    <property type="match status" value="1"/>
</dbReference>
<comment type="similarity">
    <text evidence="1">Belongs to the ABC transporter superfamily.</text>
</comment>
<dbReference type="EC" id="7.6.2.9" evidence="5"/>
<dbReference type="PANTHER" id="PTHR43117:SF4">
    <property type="entry name" value="OSMOPROTECTANT IMPORT ATP-BINDING PROTEIN OSMV"/>
    <property type="match status" value="1"/>
</dbReference>
<dbReference type="OrthoDB" id="9802264at2"/>
<dbReference type="FunFam" id="3.40.50.300:FF:000425">
    <property type="entry name" value="Probable ABC transporter, ATP-binding subunit"/>
    <property type="match status" value="1"/>
</dbReference>
<evidence type="ECO:0000259" key="6">
    <source>
        <dbReference type="PROSITE" id="PS50893"/>
    </source>
</evidence>
<keyword evidence="4 7" id="KW-0067">ATP-binding</keyword>
<evidence type="ECO:0000313" key="7">
    <source>
        <dbReference type="EMBL" id="EOT87443.1"/>
    </source>
</evidence>
<dbReference type="Pfam" id="PF00005">
    <property type="entry name" value="ABC_tran"/>
    <property type="match status" value="1"/>
</dbReference>
<dbReference type="eggNOG" id="COG1125">
    <property type="taxonomic scope" value="Bacteria"/>
</dbReference>
<organism evidence="7 8">
    <name type="scientific">Enterococcus sulfureus ATCC 49903</name>
    <dbReference type="NCBI Taxonomy" id="1140003"/>
    <lineage>
        <taxon>Bacteria</taxon>
        <taxon>Bacillati</taxon>
        <taxon>Bacillota</taxon>
        <taxon>Bacilli</taxon>
        <taxon>Lactobacillales</taxon>
        <taxon>Enterococcaceae</taxon>
        <taxon>Enterococcus</taxon>
    </lineage>
</organism>
<protein>
    <recommendedName>
        <fullName evidence="5">ABC-type quaternary amine transporter</fullName>
        <ecNumber evidence="5">7.6.2.9</ecNumber>
    </recommendedName>
</protein>
<evidence type="ECO:0000256" key="4">
    <source>
        <dbReference type="ARBA" id="ARBA00022840"/>
    </source>
</evidence>
<evidence type="ECO:0000256" key="2">
    <source>
        <dbReference type="ARBA" id="ARBA00022448"/>
    </source>
</evidence>
<gene>
    <name evidence="7" type="ORF">I573_00499</name>
</gene>
<dbReference type="RefSeq" id="WP_016184995.1">
    <property type="nucleotide sequence ID" value="NZ_ASWO01000001.1"/>
</dbReference>
<dbReference type="InterPro" id="IPR003439">
    <property type="entry name" value="ABC_transporter-like_ATP-bd"/>
</dbReference>
<accession>S0LDC4</accession>
<dbReference type="PROSITE" id="PS50893">
    <property type="entry name" value="ABC_TRANSPORTER_2"/>
    <property type="match status" value="1"/>
</dbReference>
<dbReference type="GO" id="GO:0015418">
    <property type="term" value="F:ABC-type quaternary ammonium compound transporting activity"/>
    <property type="evidence" value="ECO:0007669"/>
    <property type="project" value="UniProtKB-EC"/>
</dbReference>
<dbReference type="InterPro" id="IPR027417">
    <property type="entry name" value="P-loop_NTPase"/>
</dbReference>
<comment type="caution">
    <text evidence="7">The sequence shown here is derived from an EMBL/GenBank/DDBJ whole genome shotgun (WGS) entry which is preliminary data.</text>
</comment>
<dbReference type="PANTHER" id="PTHR43117">
    <property type="entry name" value="OSMOPROTECTANT IMPORT ATP-BINDING PROTEIN OSMV"/>
    <property type="match status" value="1"/>
</dbReference>
<evidence type="ECO:0000256" key="3">
    <source>
        <dbReference type="ARBA" id="ARBA00022741"/>
    </source>
</evidence>
<feature type="domain" description="ABC transporter" evidence="6">
    <location>
        <begin position="2"/>
        <end position="236"/>
    </location>
</feature>
<evidence type="ECO:0000313" key="8">
    <source>
        <dbReference type="Proteomes" id="UP000015961"/>
    </source>
</evidence>
<proteinExistence type="inferred from homology"/>
<keyword evidence="2" id="KW-0813">Transport</keyword>
<dbReference type="GO" id="GO:0016887">
    <property type="term" value="F:ATP hydrolysis activity"/>
    <property type="evidence" value="ECO:0007669"/>
    <property type="project" value="InterPro"/>
</dbReference>
<reference evidence="7 8" key="1">
    <citation type="submission" date="2013-03" db="EMBL/GenBank/DDBJ databases">
        <title>The Genome Sequence of Enterococcus sulfureus ATCC_49903 (PacBio/Illumina hybrid assembly).</title>
        <authorList>
            <consortium name="The Broad Institute Genomics Platform"/>
            <consortium name="The Broad Institute Genome Sequencing Center for Infectious Disease"/>
            <person name="Earl A."/>
            <person name="Russ C."/>
            <person name="Gilmore M."/>
            <person name="Surin D."/>
            <person name="Walker B."/>
            <person name="Young S."/>
            <person name="Zeng Q."/>
            <person name="Gargeya S."/>
            <person name="Fitzgerald M."/>
            <person name="Haas B."/>
            <person name="Abouelleil A."/>
            <person name="Allen A.W."/>
            <person name="Alvarado L."/>
            <person name="Arachchi H.M."/>
            <person name="Berlin A.M."/>
            <person name="Chapman S.B."/>
            <person name="Gainer-Dewar J."/>
            <person name="Goldberg J."/>
            <person name="Griggs A."/>
            <person name="Gujja S."/>
            <person name="Hansen M."/>
            <person name="Howarth C."/>
            <person name="Imamovic A."/>
            <person name="Ireland A."/>
            <person name="Larimer J."/>
            <person name="McCowan C."/>
            <person name="Murphy C."/>
            <person name="Pearson M."/>
            <person name="Poon T.W."/>
            <person name="Priest M."/>
            <person name="Roberts A."/>
            <person name="Saif S."/>
            <person name="Shea T."/>
            <person name="Sisk P."/>
            <person name="Sykes S."/>
            <person name="Wortman J."/>
            <person name="Nusbaum C."/>
            <person name="Birren B."/>
        </authorList>
    </citation>
    <scope>NUCLEOTIDE SEQUENCE [LARGE SCALE GENOMIC DNA]</scope>
    <source>
        <strain evidence="7 8">ATCC 49903</strain>
    </source>
</reference>
<dbReference type="PATRIC" id="fig|1140003.3.peg.500"/>
<keyword evidence="3" id="KW-0547">Nucleotide-binding</keyword>
<dbReference type="Proteomes" id="UP000015961">
    <property type="component" value="Unassembled WGS sequence"/>
</dbReference>
<dbReference type="InterPro" id="IPR003593">
    <property type="entry name" value="AAA+_ATPase"/>
</dbReference>
<dbReference type="EMBL" id="ASWO01000001">
    <property type="protein sequence ID" value="EOT87443.1"/>
    <property type="molecule type" value="Genomic_DNA"/>
</dbReference>
<dbReference type="GO" id="GO:0005524">
    <property type="term" value="F:ATP binding"/>
    <property type="evidence" value="ECO:0007669"/>
    <property type="project" value="UniProtKB-KW"/>
</dbReference>
<dbReference type="Gene3D" id="3.40.50.300">
    <property type="entry name" value="P-loop containing nucleotide triphosphate hydrolases"/>
    <property type="match status" value="1"/>
</dbReference>
<sequence length="318" mass="36396">MIEFQHVSKRYQEKIVLDNFDAKIKKGEFFVLVGPSGSGKTTTLKMINRLIEPTEGTISLHGKDLTSYHLKELRLSIGYVLQQIALFPNLTVAENIELIPEMKRWKKEERRKRAIELLKKVNLAPEEYLQRKPSELSGGEQQRIGILRAIAAQPDVILMDEPFSALDPISRNQLQELIKELHHELKSTIVFVTHDMNEAMRLGERICVMKEGKVVQLDTPEQIRKHPADAFVAQFFQQEQADLMHLPLSEWFDSSVLYPTVTNQTTQKTDFVATLAQVIQALDKVDQLEIIQDGKSLGYLDNALLLSHLSLVLEREDM</sequence>
<evidence type="ECO:0000256" key="1">
    <source>
        <dbReference type="ARBA" id="ARBA00005417"/>
    </source>
</evidence>
<dbReference type="STRING" id="1140003.OMY_00504"/>
<dbReference type="SUPFAM" id="SSF52540">
    <property type="entry name" value="P-loop containing nucleoside triphosphate hydrolases"/>
    <property type="match status" value="1"/>
</dbReference>